<dbReference type="GO" id="GO:0043200">
    <property type="term" value="P:response to amino acid"/>
    <property type="evidence" value="ECO:0007669"/>
    <property type="project" value="TreeGrafter"/>
</dbReference>
<dbReference type="InterPro" id="IPR036390">
    <property type="entry name" value="WH_DNA-bd_sf"/>
</dbReference>
<evidence type="ECO:0000256" key="2">
    <source>
        <dbReference type="ARBA" id="ARBA00023125"/>
    </source>
</evidence>
<organism evidence="5 6">
    <name type="scientific">Shewanella psychrophila</name>
    <dbReference type="NCBI Taxonomy" id="225848"/>
    <lineage>
        <taxon>Bacteria</taxon>
        <taxon>Pseudomonadati</taxon>
        <taxon>Pseudomonadota</taxon>
        <taxon>Gammaproteobacteria</taxon>
        <taxon>Alteromonadales</taxon>
        <taxon>Shewanellaceae</taxon>
        <taxon>Shewanella</taxon>
    </lineage>
</organism>
<keyword evidence="1" id="KW-0805">Transcription regulation</keyword>
<dbReference type="Gene3D" id="1.10.10.10">
    <property type="entry name" value="Winged helix-like DNA-binding domain superfamily/Winged helix DNA-binding domain"/>
    <property type="match status" value="1"/>
</dbReference>
<dbReference type="Pfam" id="PF13404">
    <property type="entry name" value="HTH_AsnC-type"/>
    <property type="match status" value="1"/>
</dbReference>
<evidence type="ECO:0000256" key="3">
    <source>
        <dbReference type="ARBA" id="ARBA00023163"/>
    </source>
</evidence>
<evidence type="ECO:0000259" key="4">
    <source>
        <dbReference type="PROSITE" id="PS50956"/>
    </source>
</evidence>
<reference evidence="5 6" key="1">
    <citation type="submission" date="2016-03" db="EMBL/GenBank/DDBJ databases">
        <title>Complete genome sequence of Shewanella psychrophila WP2, a deep sea bacterium isolated from west Pacific sediment.</title>
        <authorList>
            <person name="Xu G."/>
            <person name="Jian H."/>
        </authorList>
    </citation>
    <scope>NUCLEOTIDE SEQUENCE [LARGE SCALE GENOMIC DNA]</scope>
    <source>
        <strain evidence="5 6">WP2</strain>
    </source>
</reference>
<accession>A0A1S6HSZ0</accession>
<dbReference type="STRING" id="225848.Sps_03529"/>
<dbReference type="PANTHER" id="PTHR30154:SF34">
    <property type="entry name" value="TRANSCRIPTIONAL REGULATOR AZLB"/>
    <property type="match status" value="1"/>
</dbReference>
<dbReference type="OrthoDB" id="8590699at2"/>
<dbReference type="GO" id="GO:0006355">
    <property type="term" value="P:regulation of DNA-templated transcription"/>
    <property type="evidence" value="ECO:0007669"/>
    <property type="project" value="UniProtKB-ARBA"/>
</dbReference>
<dbReference type="KEGG" id="spsw:Sps_03529"/>
<proteinExistence type="predicted"/>
<dbReference type="GO" id="GO:0005829">
    <property type="term" value="C:cytosol"/>
    <property type="evidence" value="ECO:0007669"/>
    <property type="project" value="TreeGrafter"/>
</dbReference>
<name>A0A1S6HSZ0_9GAMM</name>
<feature type="domain" description="HTH asnC-type" evidence="4">
    <location>
        <begin position="1"/>
        <end position="62"/>
    </location>
</feature>
<dbReference type="GO" id="GO:0043565">
    <property type="term" value="F:sequence-specific DNA binding"/>
    <property type="evidence" value="ECO:0007669"/>
    <property type="project" value="InterPro"/>
</dbReference>
<dbReference type="EMBL" id="CP014782">
    <property type="protein sequence ID" value="AQS38656.1"/>
    <property type="molecule type" value="Genomic_DNA"/>
</dbReference>
<evidence type="ECO:0000313" key="6">
    <source>
        <dbReference type="Proteomes" id="UP000189545"/>
    </source>
</evidence>
<dbReference type="Pfam" id="PF01037">
    <property type="entry name" value="AsnC_trans_reg"/>
    <property type="match status" value="1"/>
</dbReference>
<evidence type="ECO:0000313" key="5">
    <source>
        <dbReference type="EMBL" id="AQS38656.1"/>
    </source>
</evidence>
<keyword evidence="3" id="KW-0804">Transcription</keyword>
<dbReference type="SUPFAM" id="SSF54909">
    <property type="entry name" value="Dimeric alpha+beta barrel"/>
    <property type="match status" value="1"/>
</dbReference>
<dbReference type="SMART" id="SM00344">
    <property type="entry name" value="HTH_ASNC"/>
    <property type="match status" value="1"/>
</dbReference>
<dbReference type="CDD" id="cd00090">
    <property type="entry name" value="HTH_ARSR"/>
    <property type="match status" value="1"/>
</dbReference>
<dbReference type="Proteomes" id="UP000189545">
    <property type="component" value="Chromosome"/>
</dbReference>
<keyword evidence="6" id="KW-1185">Reference proteome</keyword>
<dbReference type="InterPro" id="IPR036388">
    <property type="entry name" value="WH-like_DNA-bd_sf"/>
</dbReference>
<dbReference type="PROSITE" id="PS00519">
    <property type="entry name" value="HTH_ASNC_1"/>
    <property type="match status" value="1"/>
</dbReference>
<dbReference type="RefSeq" id="WP_077753668.1">
    <property type="nucleotide sequence ID" value="NZ_CP014782.1"/>
</dbReference>
<dbReference type="Gene3D" id="3.30.70.920">
    <property type="match status" value="1"/>
</dbReference>
<evidence type="ECO:0000256" key="1">
    <source>
        <dbReference type="ARBA" id="ARBA00023015"/>
    </source>
</evidence>
<dbReference type="AlphaFoldDB" id="A0A1S6HSZ0"/>
<dbReference type="PRINTS" id="PR00033">
    <property type="entry name" value="HTHASNC"/>
</dbReference>
<sequence length="152" mass="17450">MDVIDLKILEQLQIDTKVSMGELAHKIGLSEPACYRRVRLLRKSGVIEREIAVVKPKNMGWPLSMMVMITLERDHSSILNQFLTRINKEPEVLDSWYVTGDFDLILRVVAKDMEAYDEFTTRVLHKDDSVKVFQTQVVMRHAKVNGPIPASL</sequence>
<dbReference type="InterPro" id="IPR000485">
    <property type="entry name" value="AsnC-type_HTH_dom"/>
</dbReference>
<dbReference type="InterPro" id="IPR011008">
    <property type="entry name" value="Dimeric_a/b-barrel"/>
</dbReference>
<dbReference type="InterPro" id="IPR019888">
    <property type="entry name" value="Tscrpt_reg_AsnC-like"/>
</dbReference>
<dbReference type="InterPro" id="IPR019887">
    <property type="entry name" value="Tscrpt_reg_AsnC/Lrp_C"/>
</dbReference>
<dbReference type="InterPro" id="IPR011991">
    <property type="entry name" value="ArsR-like_HTH"/>
</dbReference>
<keyword evidence="2" id="KW-0238">DNA-binding</keyword>
<dbReference type="InterPro" id="IPR019885">
    <property type="entry name" value="Tscrpt_reg_HTH_AsnC-type_CS"/>
</dbReference>
<dbReference type="PANTHER" id="PTHR30154">
    <property type="entry name" value="LEUCINE-RESPONSIVE REGULATORY PROTEIN"/>
    <property type="match status" value="1"/>
</dbReference>
<dbReference type="PROSITE" id="PS50956">
    <property type="entry name" value="HTH_ASNC_2"/>
    <property type="match status" value="1"/>
</dbReference>
<gene>
    <name evidence="5" type="ORF">Sps_03529</name>
</gene>
<dbReference type="SUPFAM" id="SSF46785">
    <property type="entry name" value="Winged helix' DNA-binding domain"/>
    <property type="match status" value="1"/>
</dbReference>
<protein>
    <submittedName>
        <fullName evidence="5">Transcriptional regulator</fullName>
    </submittedName>
</protein>